<comment type="caution">
    <text evidence="2">The sequence shown here is derived from an EMBL/GenBank/DDBJ whole genome shotgun (WGS) entry which is preliminary data.</text>
</comment>
<dbReference type="PANTHER" id="PTHR43718">
    <property type="entry name" value="LON PROTEASE"/>
    <property type="match status" value="1"/>
</dbReference>
<dbReference type="InterPro" id="IPR054594">
    <property type="entry name" value="Lon_lid"/>
</dbReference>
<dbReference type="InterPro" id="IPR003593">
    <property type="entry name" value="AAA+_ATPase"/>
</dbReference>
<dbReference type="PANTHER" id="PTHR43718:SF2">
    <property type="entry name" value="LON PROTEASE HOMOLOG, MITOCHONDRIAL"/>
    <property type="match status" value="1"/>
</dbReference>
<dbReference type="Pfam" id="PF22667">
    <property type="entry name" value="Lon_lid"/>
    <property type="match status" value="1"/>
</dbReference>
<sequence>METVEQIRNFVGMLFPNEPIGLQRILEKKSVSSSIDEMMAFVTEQSIKLKVSTNASKSLMSNYIENHKRAYYKKMIDEINKEIGDAKPDNKYVSGITEKMPENVRDVIKEEIEKLKMVGQSHAESESIRNYLDWMIAIPWGKYSEDNLNLAKAKKVMEEDHYGLKDVKDRIIEFIATAILRKSVAKGKILCFVGPPGVGKTSMGRSIARALNRSFVMLSVGGMTDQHEIKGHRRTYVSAMPGKVARLLKQAKTANPLIMIDEIDKIGHNSYRSNVSATLLELLDTNQNHEFMDNFMDVPLDLSKALFVCTANDGSAIEPVLADRMEFITLSGYTHQEKRCIAERYLIPKVLSDTGILLKQCSVTNEALDYILRWHCREAGVRNLDRALQKIFRKVAVKLVKEGDKANDG</sequence>
<protein>
    <submittedName>
        <fullName evidence="2">Lon protease mitochondrial</fullName>
        <ecNumber evidence="2">3.4.21.53</ecNumber>
    </submittedName>
</protein>
<dbReference type="InterPro" id="IPR003959">
    <property type="entry name" value="ATPase_AAA_core"/>
</dbReference>
<keyword evidence="2" id="KW-0378">Hydrolase</keyword>
<keyword evidence="2" id="KW-0645">Protease</keyword>
<dbReference type="SUPFAM" id="SSF52540">
    <property type="entry name" value="P-loop containing nucleoside triphosphate hydrolases"/>
    <property type="match status" value="1"/>
</dbReference>
<dbReference type="InterPro" id="IPR027065">
    <property type="entry name" value="Lon_Prtase"/>
</dbReference>
<keyword evidence="3" id="KW-1185">Reference proteome</keyword>
<dbReference type="GO" id="GO:0006508">
    <property type="term" value="P:proteolysis"/>
    <property type="evidence" value="ECO:0007669"/>
    <property type="project" value="UniProtKB-KW"/>
</dbReference>
<dbReference type="Proteomes" id="UP001439008">
    <property type="component" value="Unassembled WGS sequence"/>
</dbReference>
<dbReference type="Gene3D" id="1.10.8.60">
    <property type="match status" value="1"/>
</dbReference>
<accession>A0ABV2ANM7</accession>
<gene>
    <name evidence="2" type="primary">LONP1</name>
    <name evidence="2" type="ORF">MHBO_002823</name>
</gene>
<dbReference type="SMART" id="SM00382">
    <property type="entry name" value="AAA"/>
    <property type="match status" value="1"/>
</dbReference>
<organism evidence="2 3">
    <name type="scientific">Bonamia ostreae</name>
    <dbReference type="NCBI Taxonomy" id="126728"/>
    <lineage>
        <taxon>Eukaryota</taxon>
        <taxon>Sar</taxon>
        <taxon>Rhizaria</taxon>
        <taxon>Endomyxa</taxon>
        <taxon>Ascetosporea</taxon>
        <taxon>Haplosporida</taxon>
        <taxon>Bonamia</taxon>
    </lineage>
</organism>
<dbReference type="Pfam" id="PF00004">
    <property type="entry name" value="AAA"/>
    <property type="match status" value="1"/>
</dbReference>
<proteinExistence type="predicted"/>
<dbReference type="InterPro" id="IPR001270">
    <property type="entry name" value="ClpA/B"/>
</dbReference>
<dbReference type="EC" id="3.4.21.53" evidence="2"/>
<dbReference type="InterPro" id="IPR027417">
    <property type="entry name" value="P-loop_NTPase"/>
</dbReference>
<feature type="domain" description="AAA+ ATPase" evidence="1">
    <location>
        <begin position="186"/>
        <end position="332"/>
    </location>
</feature>
<dbReference type="Gene3D" id="1.20.5.5270">
    <property type="match status" value="1"/>
</dbReference>
<evidence type="ECO:0000259" key="1">
    <source>
        <dbReference type="SMART" id="SM00382"/>
    </source>
</evidence>
<dbReference type="GO" id="GO:0004252">
    <property type="term" value="F:serine-type endopeptidase activity"/>
    <property type="evidence" value="ECO:0007669"/>
    <property type="project" value="UniProtKB-EC"/>
</dbReference>
<name>A0ABV2ANM7_9EUKA</name>
<evidence type="ECO:0000313" key="2">
    <source>
        <dbReference type="EMBL" id="MES1921270.1"/>
    </source>
</evidence>
<reference evidence="2 3" key="1">
    <citation type="journal article" date="2024" name="BMC Biol.">
        <title>Comparative genomics of Ascetosporea gives new insight into the evolutionary basis for animal parasitism in Rhizaria.</title>
        <authorList>
            <person name="Hiltunen Thoren M."/>
            <person name="Onut-Brannstrom I."/>
            <person name="Alfjorden A."/>
            <person name="Peckova H."/>
            <person name="Swords F."/>
            <person name="Hooper C."/>
            <person name="Holzer A.S."/>
            <person name="Bass D."/>
            <person name="Burki F."/>
        </authorList>
    </citation>
    <scope>NUCLEOTIDE SEQUENCE [LARGE SCALE GENOMIC DNA]</scope>
    <source>
        <strain evidence="2">20-A016</strain>
    </source>
</reference>
<evidence type="ECO:0000313" key="3">
    <source>
        <dbReference type="Proteomes" id="UP001439008"/>
    </source>
</evidence>
<dbReference type="Gene3D" id="3.40.50.300">
    <property type="entry name" value="P-loop containing nucleotide triphosphate hydrolases"/>
    <property type="match status" value="1"/>
</dbReference>
<dbReference type="PRINTS" id="PR00300">
    <property type="entry name" value="CLPPROTEASEA"/>
</dbReference>
<feature type="non-terminal residue" evidence="2">
    <location>
        <position position="409"/>
    </location>
</feature>
<dbReference type="EMBL" id="JBDODL010001206">
    <property type="protein sequence ID" value="MES1921270.1"/>
    <property type="molecule type" value="Genomic_DNA"/>
</dbReference>
<dbReference type="CDD" id="cd19500">
    <property type="entry name" value="RecA-like_Lon"/>
    <property type="match status" value="1"/>
</dbReference>